<dbReference type="EMBL" id="JABFJV010000307">
    <property type="protein sequence ID" value="NOK38311.1"/>
    <property type="molecule type" value="Genomic_DNA"/>
</dbReference>
<sequence>MVEELVRRLDLKPHPEGGYYRETYRAAFQVQTLRGRRSAGTAIYYLLQRGEFSAWHRVVGADELWLFHDGEPLALHLVHEDGRLESTVLGRDVTQGHQPQVLVPAGVLQAAEPLGAYTLVGCTVSPGFDFADFELPEAEAMVSRHPAHEVLLRRLARRARR</sequence>
<feature type="domain" description="DUF985" evidence="1">
    <location>
        <begin position="3"/>
        <end position="135"/>
    </location>
</feature>
<organism evidence="2 3">
    <name type="scientific">Corallococcus exercitus</name>
    <dbReference type="NCBI Taxonomy" id="2316736"/>
    <lineage>
        <taxon>Bacteria</taxon>
        <taxon>Pseudomonadati</taxon>
        <taxon>Myxococcota</taxon>
        <taxon>Myxococcia</taxon>
        <taxon>Myxococcales</taxon>
        <taxon>Cystobacterineae</taxon>
        <taxon>Myxococcaceae</taxon>
        <taxon>Corallococcus</taxon>
    </lineage>
</organism>
<dbReference type="PANTHER" id="PTHR33387:SF3">
    <property type="entry name" value="DUF985 DOMAIN-CONTAINING PROTEIN"/>
    <property type="match status" value="1"/>
</dbReference>
<dbReference type="InterPro" id="IPR039935">
    <property type="entry name" value="YML079W-like"/>
</dbReference>
<dbReference type="Gene3D" id="2.60.120.10">
    <property type="entry name" value="Jelly Rolls"/>
    <property type="match status" value="1"/>
</dbReference>
<protein>
    <submittedName>
        <fullName evidence="2">Cupin domain-containing protein</fullName>
    </submittedName>
</protein>
<dbReference type="AlphaFoldDB" id="A0A3A8HMF6"/>
<dbReference type="SUPFAM" id="SSF51182">
    <property type="entry name" value="RmlC-like cupins"/>
    <property type="match status" value="1"/>
</dbReference>
<dbReference type="Proteomes" id="UP000563426">
    <property type="component" value="Unassembled WGS sequence"/>
</dbReference>
<dbReference type="InterPro" id="IPR014710">
    <property type="entry name" value="RmlC-like_jellyroll"/>
</dbReference>
<dbReference type="RefSeq" id="WP_120528840.1">
    <property type="nucleotide sequence ID" value="NZ_JABFJV010000307.1"/>
</dbReference>
<dbReference type="InterPro" id="IPR009327">
    <property type="entry name" value="Cupin_DUF985"/>
</dbReference>
<gene>
    <name evidence="2" type="ORF">HMI49_34445</name>
</gene>
<name>A0A3A8HMF6_9BACT</name>
<dbReference type="CDD" id="cd06121">
    <property type="entry name" value="cupin_YML079wp"/>
    <property type="match status" value="1"/>
</dbReference>
<dbReference type="InterPro" id="IPR011051">
    <property type="entry name" value="RmlC_Cupin_sf"/>
</dbReference>
<dbReference type="PANTHER" id="PTHR33387">
    <property type="entry name" value="RMLC-LIKE JELLY ROLL FOLD PROTEIN"/>
    <property type="match status" value="1"/>
</dbReference>
<dbReference type="Pfam" id="PF06172">
    <property type="entry name" value="Cupin_5"/>
    <property type="match status" value="1"/>
</dbReference>
<accession>A0A3A8HMF6</accession>
<keyword evidence="3" id="KW-1185">Reference proteome</keyword>
<evidence type="ECO:0000259" key="1">
    <source>
        <dbReference type="Pfam" id="PF06172"/>
    </source>
</evidence>
<proteinExistence type="predicted"/>
<dbReference type="OrthoDB" id="9798288at2"/>
<evidence type="ECO:0000313" key="3">
    <source>
        <dbReference type="Proteomes" id="UP000563426"/>
    </source>
</evidence>
<reference evidence="2 3" key="1">
    <citation type="submission" date="2020-05" db="EMBL/GenBank/DDBJ databases">
        <authorList>
            <person name="Whitworth D."/>
        </authorList>
    </citation>
    <scope>NUCLEOTIDE SEQUENCE [LARGE SCALE GENOMIC DNA]</scope>
    <source>
        <strain evidence="2 3">AB043B</strain>
    </source>
</reference>
<comment type="caution">
    <text evidence="2">The sequence shown here is derived from an EMBL/GenBank/DDBJ whole genome shotgun (WGS) entry which is preliminary data.</text>
</comment>
<evidence type="ECO:0000313" key="2">
    <source>
        <dbReference type="EMBL" id="NOK38311.1"/>
    </source>
</evidence>